<evidence type="ECO:0000256" key="10">
    <source>
        <dbReference type="ARBA" id="ARBA00022927"/>
    </source>
</evidence>
<evidence type="ECO:0000256" key="2">
    <source>
        <dbReference type="ARBA" id="ARBA00005575"/>
    </source>
</evidence>
<keyword evidence="8" id="KW-0418">Kinase</keyword>
<dbReference type="GO" id="GO:0010506">
    <property type="term" value="P:regulation of autophagy"/>
    <property type="evidence" value="ECO:0007669"/>
    <property type="project" value="InterPro"/>
</dbReference>
<dbReference type="GO" id="GO:0005776">
    <property type="term" value="C:autophagosome"/>
    <property type="evidence" value="ECO:0007669"/>
    <property type="project" value="TreeGrafter"/>
</dbReference>
<dbReference type="Pfam" id="PF00069">
    <property type="entry name" value="Pkinase"/>
    <property type="match status" value="1"/>
</dbReference>
<dbReference type="PROSITE" id="PS00107">
    <property type="entry name" value="PROTEIN_KINASE_ATP"/>
    <property type="match status" value="1"/>
</dbReference>
<dbReference type="PANTHER" id="PTHR24348:SF22">
    <property type="entry name" value="NON-SPECIFIC SERINE_THREONINE PROTEIN KINASE"/>
    <property type="match status" value="1"/>
</dbReference>
<evidence type="ECO:0000256" key="9">
    <source>
        <dbReference type="ARBA" id="ARBA00022840"/>
    </source>
</evidence>
<dbReference type="GO" id="GO:0015031">
    <property type="term" value="P:protein transport"/>
    <property type="evidence" value="ECO:0007669"/>
    <property type="project" value="UniProtKB-KW"/>
</dbReference>
<proteinExistence type="inferred from homology"/>
<dbReference type="AlphaFoldDB" id="A0A428UYQ4"/>
<sequence>MPPNGPHPQALFSLVPLNDRANNVLTHHGNAHLVSSFCPDPNNPNDVLQGLEIGFHIRPTSRYTLAIIGRKGDIKLDDPDISPYHCSFERHEHNWEKVMLQDRSLHSTTRLFEPAAMPFEPGHPYRRVFFDRDIHMEFGIGGAACDLYRFRIYWHEVDKHIIRQCIDNRERDPDHARTVADEPPTSVLSLLPTKIRYAEQENLGKGAFGTVWKVVNVDTGEYLAMKRVERPLAQFAYARMRREVDLLSLASHRNIVELIASQDANDWHFEIFMPVKTGSVQYLAQEKEFFIKEPAAVDPLLHQMLQALDCLDSLGIIHRDVKPDNILYTPLPDGKYLYQLADFGLANTVDLAQTDAGTRKYMAPEQRRGTSVSQTTKMDIWSLYVTLAYAMDAGGFQERSRGRLYRRIIKIVKEVTQGDMLRRFRDMAIEEPKDRATAGEMLENLFNGEGRTTSQN</sequence>
<dbReference type="EMBL" id="NIZV01000013">
    <property type="protein sequence ID" value="RSM19392.1"/>
    <property type="molecule type" value="Genomic_DNA"/>
</dbReference>
<keyword evidence="10" id="KW-0653">Protein transport</keyword>
<dbReference type="CDD" id="cd00180">
    <property type="entry name" value="PKc"/>
    <property type="match status" value="1"/>
</dbReference>
<dbReference type="SUPFAM" id="SSF56112">
    <property type="entry name" value="Protein kinase-like (PK-like)"/>
    <property type="match status" value="1"/>
</dbReference>
<dbReference type="PROSITE" id="PS00108">
    <property type="entry name" value="PROTEIN_KINASE_ST"/>
    <property type="match status" value="1"/>
</dbReference>
<dbReference type="PROSITE" id="PS50011">
    <property type="entry name" value="PROTEIN_KINASE_DOM"/>
    <property type="match status" value="1"/>
</dbReference>
<keyword evidence="19" id="KW-1185">Reference proteome</keyword>
<comment type="subcellular location">
    <subcellularLocation>
        <location evidence="1">Preautophagosomal structure membrane</location>
        <topology evidence="1">Peripheral membrane protein</topology>
    </subcellularLocation>
</comment>
<evidence type="ECO:0000256" key="4">
    <source>
        <dbReference type="ARBA" id="ARBA00022448"/>
    </source>
</evidence>
<dbReference type="GO" id="GO:0034727">
    <property type="term" value="P:piecemeal microautophagy of the nucleus"/>
    <property type="evidence" value="ECO:0007669"/>
    <property type="project" value="TreeGrafter"/>
</dbReference>
<keyword evidence="9 15" id="KW-0067">ATP-binding</keyword>
<dbReference type="GO" id="GO:0005829">
    <property type="term" value="C:cytosol"/>
    <property type="evidence" value="ECO:0007669"/>
    <property type="project" value="TreeGrafter"/>
</dbReference>
<dbReference type="PANTHER" id="PTHR24348">
    <property type="entry name" value="SERINE/THREONINE-PROTEIN KINASE UNC-51-RELATED"/>
    <property type="match status" value="1"/>
</dbReference>
<dbReference type="GO" id="GO:0000045">
    <property type="term" value="P:autophagosome assembly"/>
    <property type="evidence" value="ECO:0007669"/>
    <property type="project" value="TreeGrafter"/>
</dbReference>
<evidence type="ECO:0000256" key="12">
    <source>
        <dbReference type="ARBA" id="ARBA00030237"/>
    </source>
</evidence>
<evidence type="ECO:0000313" key="19">
    <source>
        <dbReference type="Proteomes" id="UP000288429"/>
    </source>
</evidence>
<evidence type="ECO:0000313" key="18">
    <source>
        <dbReference type="EMBL" id="RSM19392.1"/>
    </source>
</evidence>
<protein>
    <recommendedName>
        <fullName evidence="3">non-specific serine/threonine protein kinase</fullName>
        <ecNumber evidence="3">2.7.11.1</ecNumber>
    </recommendedName>
    <alternativeName>
        <fullName evidence="12">Autophagy-related protein 1</fullName>
    </alternativeName>
</protein>
<comment type="similarity">
    <text evidence="2">Belongs to the protein kinase superfamily. CAMK Ser/Thr protein kinase family. CHEK2 subfamily.</text>
</comment>
<dbReference type="InterPro" id="IPR017441">
    <property type="entry name" value="Protein_kinase_ATP_BS"/>
</dbReference>
<dbReference type="GO" id="GO:0000422">
    <property type="term" value="P:autophagy of mitochondrion"/>
    <property type="evidence" value="ECO:0007669"/>
    <property type="project" value="TreeGrafter"/>
</dbReference>
<evidence type="ECO:0000256" key="6">
    <source>
        <dbReference type="ARBA" id="ARBA00022679"/>
    </source>
</evidence>
<keyword evidence="4" id="KW-0813">Transport</keyword>
<evidence type="ECO:0000256" key="15">
    <source>
        <dbReference type="PROSITE-ProRule" id="PRU10141"/>
    </source>
</evidence>
<gene>
    <name evidence="18" type="ORF">CDV31_001815</name>
</gene>
<reference evidence="18 19" key="1">
    <citation type="submission" date="2017-06" db="EMBL/GenBank/DDBJ databases">
        <title>Cmopartive genomic analysis of Ambrosia Fusariam Clade fungi.</title>
        <authorList>
            <person name="Stajich J.E."/>
            <person name="Carrillo J."/>
            <person name="Kijimoto T."/>
            <person name="Eskalen A."/>
            <person name="O'Donnell K."/>
            <person name="Kasson M."/>
        </authorList>
    </citation>
    <scope>NUCLEOTIDE SEQUENCE [LARGE SCALE GENOMIC DNA]</scope>
    <source>
        <strain evidence="18 19">NRRL 20438</strain>
    </source>
</reference>
<organism evidence="18 19">
    <name type="scientific">Fusarium ambrosium</name>
    <dbReference type="NCBI Taxonomy" id="131363"/>
    <lineage>
        <taxon>Eukaryota</taxon>
        <taxon>Fungi</taxon>
        <taxon>Dikarya</taxon>
        <taxon>Ascomycota</taxon>
        <taxon>Pezizomycotina</taxon>
        <taxon>Sordariomycetes</taxon>
        <taxon>Hypocreomycetidae</taxon>
        <taxon>Hypocreales</taxon>
        <taxon>Nectriaceae</taxon>
        <taxon>Fusarium</taxon>
        <taxon>Fusarium solani species complex</taxon>
    </lineage>
</organism>
<evidence type="ECO:0000256" key="7">
    <source>
        <dbReference type="ARBA" id="ARBA00022741"/>
    </source>
</evidence>
<dbReference type="Gene3D" id="1.10.510.10">
    <property type="entry name" value="Transferase(Phosphotransferase) domain 1"/>
    <property type="match status" value="1"/>
</dbReference>
<comment type="catalytic activity">
    <reaction evidence="13">
        <text>L-threonyl-[protein] + ATP = O-phospho-L-threonyl-[protein] + ADP + H(+)</text>
        <dbReference type="Rhea" id="RHEA:46608"/>
        <dbReference type="Rhea" id="RHEA-COMP:11060"/>
        <dbReference type="Rhea" id="RHEA-COMP:11605"/>
        <dbReference type="ChEBI" id="CHEBI:15378"/>
        <dbReference type="ChEBI" id="CHEBI:30013"/>
        <dbReference type="ChEBI" id="CHEBI:30616"/>
        <dbReference type="ChEBI" id="CHEBI:61977"/>
        <dbReference type="ChEBI" id="CHEBI:456216"/>
        <dbReference type="EC" id="2.7.11.1"/>
    </reaction>
</comment>
<keyword evidence="7 15" id="KW-0547">Nucleotide-binding</keyword>
<keyword evidence="5 16" id="KW-0723">Serine/threonine-protein kinase</keyword>
<evidence type="ECO:0000256" key="13">
    <source>
        <dbReference type="ARBA" id="ARBA00047899"/>
    </source>
</evidence>
<dbReference type="InterPro" id="IPR045269">
    <property type="entry name" value="Atg1-like"/>
</dbReference>
<evidence type="ECO:0000256" key="5">
    <source>
        <dbReference type="ARBA" id="ARBA00022527"/>
    </source>
</evidence>
<evidence type="ECO:0000259" key="17">
    <source>
        <dbReference type="PROSITE" id="PS50011"/>
    </source>
</evidence>
<dbReference type="SUPFAM" id="SSF49879">
    <property type="entry name" value="SMAD/FHA domain"/>
    <property type="match status" value="1"/>
</dbReference>
<evidence type="ECO:0000256" key="16">
    <source>
        <dbReference type="RuleBase" id="RU000304"/>
    </source>
</evidence>
<dbReference type="EC" id="2.7.11.1" evidence="3"/>
<dbReference type="InterPro" id="IPR008984">
    <property type="entry name" value="SMAD_FHA_dom_sf"/>
</dbReference>
<dbReference type="GO" id="GO:0061709">
    <property type="term" value="P:reticulophagy"/>
    <property type="evidence" value="ECO:0007669"/>
    <property type="project" value="TreeGrafter"/>
</dbReference>
<dbReference type="GO" id="GO:0005524">
    <property type="term" value="F:ATP binding"/>
    <property type="evidence" value="ECO:0007669"/>
    <property type="project" value="UniProtKB-UniRule"/>
</dbReference>
<accession>A0A428UYQ4</accession>
<dbReference type="GO" id="GO:0042594">
    <property type="term" value="P:response to starvation"/>
    <property type="evidence" value="ECO:0007669"/>
    <property type="project" value="TreeGrafter"/>
</dbReference>
<evidence type="ECO:0000256" key="8">
    <source>
        <dbReference type="ARBA" id="ARBA00022777"/>
    </source>
</evidence>
<dbReference type="GO" id="GO:0034045">
    <property type="term" value="C:phagophore assembly site membrane"/>
    <property type="evidence" value="ECO:0007669"/>
    <property type="project" value="UniProtKB-SubCell"/>
</dbReference>
<evidence type="ECO:0000256" key="1">
    <source>
        <dbReference type="ARBA" id="ARBA00004623"/>
    </source>
</evidence>
<keyword evidence="11" id="KW-0072">Autophagy</keyword>
<keyword evidence="6" id="KW-0808">Transferase</keyword>
<evidence type="ECO:0000256" key="11">
    <source>
        <dbReference type="ARBA" id="ARBA00023006"/>
    </source>
</evidence>
<comment type="catalytic activity">
    <reaction evidence="14">
        <text>L-seryl-[protein] + ATP = O-phospho-L-seryl-[protein] + ADP + H(+)</text>
        <dbReference type="Rhea" id="RHEA:17989"/>
        <dbReference type="Rhea" id="RHEA-COMP:9863"/>
        <dbReference type="Rhea" id="RHEA-COMP:11604"/>
        <dbReference type="ChEBI" id="CHEBI:15378"/>
        <dbReference type="ChEBI" id="CHEBI:29999"/>
        <dbReference type="ChEBI" id="CHEBI:30616"/>
        <dbReference type="ChEBI" id="CHEBI:83421"/>
        <dbReference type="ChEBI" id="CHEBI:456216"/>
        <dbReference type="EC" id="2.7.11.1"/>
    </reaction>
</comment>
<comment type="caution">
    <text evidence="18">The sequence shown here is derived from an EMBL/GenBank/DDBJ whole genome shotgun (WGS) entry which is preliminary data.</text>
</comment>
<feature type="binding site" evidence="15">
    <location>
        <position position="226"/>
    </location>
    <ligand>
        <name>ATP</name>
        <dbReference type="ChEBI" id="CHEBI:30616"/>
    </ligand>
</feature>
<dbReference type="GO" id="GO:0004674">
    <property type="term" value="F:protein serine/threonine kinase activity"/>
    <property type="evidence" value="ECO:0007669"/>
    <property type="project" value="UniProtKB-KW"/>
</dbReference>
<dbReference type="InterPro" id="IPR011009">
    <property type="entry name" value="Kinase-like_dom_sf"/>
</dbReference>
<dbReference type="SMART" id="SM00220">
    <property type="entry name" value="S_TKc"/>
    <property type="match status" value="1"/>
</dbReference>
<evidence type="ECO:0000256" key="14">
    <source>
        <dbReference type="ARBA" id="ARBA00048679"/>
    </source>
</evidence>
<name>A0A428UYQ4_9HYPO</name>
<evidence type="ECO:0000256" key="3">
    <source>
        <dbReference type="ARBA" id="ARBA00012513"/>
    </source>
</evidence>
<dbReference type="InterPro" id="IPR008271">
    <property type="entry name" value="Ser/Thr_kinase_AS"/>
</dbReference>
<dbReference type="InterPro" id="IPR000253">
    <property type="entry name" value="FHA_dom"/>
</dbReference>
<feature type="domain" description="Protein kinase" evidence="17">
    <location>
        <begin position="197"/>
        <end position="447"/>
    </location>
</feature>
<dbReference type="Pfam" id="PF00498">
    <property type="entry name" value="FHA"/>
    <property type="match status" value="1"/>
</dbReference>
<dbReference type="Proteomes" id="UP000288429">
    <property type="component" value="Unassembled WGS sequence"/>
</dbReference>
<dbReference type="CDD" id="cd00060">
    <property type="entry name" value="FHA"/>
    <property type="match status" value="1"/>
</dbReference>
<dbReference type="InterPro" id="IPR000719">
    <property type="entry name" value="Prot_kinase_dom"/>
</dbReference>